<reference evidence="9 10" key="1">
    <citation type="journal article" date="2018" name="Science">
        <title>The opium poppy genome and morphinan production.</title>
        <authorList>
            <person name="Guo L."/>
            <person name="Winzer T."/>
            <person name="Yang X."/>
            <person name="Li Y."/>
            <person name="Ning Z."/>
            <person name="He Z."/>
            <person name="Teodor R."/>
            <person name="Lu Y."/>
            <person name="Bowser T.A."/>
            <person name="Graham I.A."/>
            <person name="Ye K."/>
        </authorList>
    </citation>
    <scope>NUCLEOTIDE SEQUENCE [LARGE SCALE GENOMIC DNA]</scope>
    <source>
        <strain evidence="10">cv. HN1</strain>
        <tissue evidence="9">Leaves</tissue>
    </source>
</reference>
<dbReference type="PANTHER" id="PTHR45967">
    <property type="entry name" value="G-BOX-BINDING FACTOR 3-RELATED"/>
    <property type="match status" value="1"/>
</dbReference>
<feature type="region of interest" description="Disordered" evidence="7">
    <location>
        <begin position="1"/>
        <end position="58"/>
    </location>
</feature>
<keyword evidence="4" id="KW-0238">DNA-binding</keyword>
<feature type="region of interest" description="Disordered" evidence="7">
    <location>
        <begin position="99"/>
        <end position="136"/>
    </location>
</feature>
<evidence type="ECO:0000256" key="7">
    <source>
        <dbReference type="SAM" id="MobiDB-lite"/>
    </source>
</evidence>
<dbReference type="EMBL" id="CM010725">
    <property type="protein sequence ID" value="RZC84025.1"/>
    <property type="molecule type" value="Genomic_DNA"/>
</dbReference>
<dbReference type="GO" id="GO:0003700">
    <property type="term" value="F:DNA-binding transcription factor activity"/>
    <property type="evidence" value="ECO:0007669"/>
    <property type="project" value="InterPro"/>
</dbReference>
<feature type="domain" description="BZIP" evidence="8">
    <location>
        <begin position="208"/>
        <end position="271"/>
    </location>
</feature>
<evidence type="ECO:0000256" key="5">
    <source>
        <dbReference type="ARBA" id="ARBA00023163"/>
    </source>
</evidence>
<feature type="compositionally biased region" description="Acidic residues" evidence="7">
    <location>
        <begin position="12"/>
        <end position="26"/>
    </location>
</feature>
<keyword evidence="3" id="KW-0805">Transcription regulation</keyword>
<gene>
    <name evidence="9" type="ORF">C5167_046809</name>
</gene>
<dbReference type="OMA" id="CWPSIVQ"/>
<comment type="similarity">
    <text evidence="2">Belongs to the bZIP family.</text>
</comment>
<dbReference type="SMART" id="SM00338">
    <property type="entry name" value="BRLZ"/>
    <property type="match status" value="1"/>
</dbReference>
<evidence type="ECO:0000259" key="8">
    <source>
        <dbReference type="PROSITE" id="PS50217"/>
    </source>
</evidence>
<dbReference type="AlphaFoldDB" id="A0A4Y7LIT5"/>
<comment type="subcellular location">
    <subcellularLocation>
        <location evidence="1">Nucleus</location>
    </subcellularLocation>
</comment>
<keyword evidence="5" id="KW-0804">Transcription</keyword>
<dbReference type="STRING" id="3469.A0A4Y7LIT5"/>
<proteinExistence type="inferred from homology"/>
<dbReference type="Proteomes" id="UP000316621">
    <property type="component" value="Chromosome 11"/>
</dbReference>
<evidence type="ECO:0000256" key="4">
    <source>
        <dbReference type="ARBA" id="ARBA00023125"/>
    </source>
</evidence>
<evidence type="ECO:0000256" key="1">
    <source>
        <dbReference type="ARBA" id="ARBA00004123"/>
    </source>
</evidence>
<feature type="compositionally biased region" description="Basic and acidic residues" evidence="7">
    <location>
        <begin position="1"/>
        <end position="11"/>
    </location>
</feature>
<dbReference type="InterPro" id="IPR004827">
    <property type="entry name" value="bZIP"/>
</dbReference>
<dbReference type="CDD" id="cd14702">
    <property type="entry name" value="bZIP_plant_GBF1"/>
    <property type="match status" value="1"/>
</dbReference>
<accession>A0A4Y7LIT5</accession>
<keyword evidence="6" id="KW-0539">Nucleus</keyword>
<feature type="compositionally biased region" description="Low complexity" evidence="7">
    <location>
        <begin position="43"/>
        <end position="58"/>
    </location>
</feature>
<keyword evidence="10" id="KW-1185">Reference proteome</keyword>
<dbReference type="PROSITE" id="PS50217">
    <property type="entry name" value="BZIP"/>
    <property type="match status" value="1"/>
</dbReference>
<evidence type="ECO:0000313" key="10">
    <source>
        <dbReference type="Proteomes" id="UP000316621"/>
    </source>
</evidence>
<dbReference type="PANTHER" id="PTHR45967:SF28">
    <property type="entry name" value="BASIC-LEUCINE ZIPPER (BZIP) TRANSCRIPTION FACTOR FAMILY PROTEIN"/>
    <property type="match status" value="1"/>
</dbReference>
<protein>
    <recommendedName>
        <fullName evidence="8">BZIP domain-containing protein</fullName>
    </recommendedName>
</protein>
<evidence type="ECO:0000313" key="9">
    <source>
        <dbReference type="EMBL" id="RZC84025.1"/>
    </source>
</evidence>
<dbReference type="GO" id="GO:0043565">
    <property type="term" value="F:sequence-specific DNA binding"/>
    <property type="evidence" value="ECO:0007669"/>
    <property type="project" value="InterPro"/>
</dbReference>
<feature type="compositionally biased region" description="Basic residues" evidence="7">
    <location>
        <begin position="108"/>
        <end position="120"/>
    </location>
</feature>
<evidence type="ECO:0000256" key="6">
    <source>
        <dbReference type="ARBA" id="ARBA00023242"/>
    </source>
</evidence>
<sequence>MAAEERVKKEVIEEEEEEEEEEEDEVKENPNKKNIMVDTGRCSVSYDTSTTTSSAATISDSKWDSNNQMVKIELDAARALADFATLALLESGKNNPSCCFGDESSSRKWGHKGRRSKKRVKNEITTGGGGGGEWGKNFESSSKLMSSTSDLLQQDRSIEAQPWDKKVYVEIKTVKAEEDFELPAATHPFRRNFGGGRSKQHLTEAEKEARRIRRVLANRESARQTIRRRQAMCEALTKKACELALDNESMKREKELVMKQYQSLKDFNNHLKKQLVRAEAGTVEAPGLSLKAPPLSENLPSDYKGPPFTIIWPSVMQPVNSVRAQSISQHDTKVQDPVPPISNPNAFQEQGNHSSVNAPNSPFYILPCPWFAPLPDPGNNPHPPVDSCILRDTKDDNFPCKIHETGSSSNSVENAECQKSVLFRKLKADTFASTDMGTTNNFPETSIRLTKCHPEELVFFPAPSRSAQATTVVKSEIDQLQDSTFNTESASTSSIHVSSTFPESKHEIDTYANKKLLDAAAAAEARKRRKELTKMKNHQSRQVRLRC</sequence>
<dbReference type="InterPro" id="IPR045314">
    <property type="entry name" value="bZIP_plant_GBF1"/>
</dbReference>
<dbReference type="GO" id="GO:0005634">
    <property type="term" value="C:nucleus"/>
    <property type="evidence" value="ECO:0007669"/>
    <property type="project" value="UniProtKB-SubCell"/>
</dbReference>
<organism evidence="9 10">
    <name type="scientific">Papaver somniferum</name>
    <name type="common">Opium poppy</name>
    <dbReference type="NCBI Taxonomy" id="3469"/>
    <lineage>
        <taxon>Eukaryota</taxon>
        <taxon>Viridiplantae</taxon>
        <taxon>Streptophyta</taxon>
        <taxon>Embryophyta</taxon>
        <taxon>Tracheophyta</taxon>
        <taxon>Spermatophyta</taxon>
        <taxon>Magnoliopsida</taxon>
        <taxon>Ranunculales</taxon>
        <taxon>Papaveraceae</taxon>
        <taxon>Papaveroideae</taxon>
        <taxon>Papaver</taxon>
    </lineage>
</organism>
<name>A0A4Y7LIT5_PAPSO</name>
<evidence type="ECO:0000256" key="2">
    <source>
        <dbReference type="ARBA" id="ARBA00007163"/>
    </source>
</evidence>
<dbReference type="Pfam" id="PF00170">
    <property type="entry name" value="bZIP_1"/>
    <property type="match status" value="1"/>
</dbReference>
<dbReference type="InterPro" id="IPR044827">
    <property type="entry name" value="GBF-like"/>
</dbReference>
<evidence type="ECO:0000256" key="3">
    <source>
        <dbReference type="ARBA" id="ARBA00023015"/>
    </source>
</evidence>
<dbReference type="Gramene" id="RZC84025">
    <property type="protein sequence ID" value="RZC84025"/>
    <property type="gene ID" value="C5167_046809"/>
</dbReference>